<feature type="domain" description="UvrD-like helicase ATP-binding" evidence="11">
    <location>
        <begin position="8"/>
        <end position="288"/>
    </location>
</feature>
<dbReference type="PANTHER" id="PTHR11070:SF59">
    <property type="entry name" value="DNA 3'-5' HELICASE"/>
    <property type="match status" value="1"/>
</dbReference>
<feature type="domain" description="HRDC" evidence="10">
    <location>
        <begin position="557"/>
        <end position="633"/>
    </location>
</feature>
<evidence type="ECO:0000256" key="4">
    <source>
        <dbReference type="ARBA" id="ARBA00022806"/>
    </source>
</evidence>
<keyword evidence="3" id="KW-0378">Hydrolase</keyword>
<dbReference type="InterPro" id="IPR027417">
    <property type="entry name" value="P-loop_NTPase"/>
</dbReference>
<name>A0A6J6GUL9_9ZZZZ</name>
<comment type="catalytic activity">
    <reaction evidence="7">
        <text>Couples ATP hydrolysis with the unwinding of duplex DNA by translocating in the 3'-5' direction.</text>
        <dbReference type="EC" id="5.6.2.4"/>
    </reaction>
</comment>
<dbReference type="GO" id="GO:0003677">
    <property type="term" value="F:DNA binding"/>
    <property type="evidence" value="ECO:0007669"/>
    <property type="project" value="InterPro"/>
</dbReference>
<dbReference type="GO" id="GO:0000725">
    <property type="term" value="P:recombinational repair"/>
    <property type="evidence" value="ECO:0007669"/>
    <property type="project" value="TreeGrafter"/>
</dbReference>
<dbReference type="PROSITE" id="PS50967">
    <property type="entry name" value="HRDC"/>
    <property type="match status" value="1"/>
</dbReference>
<dbReference type="GO" id="GO:0005829">
    <property type="term" value="C:cytosol"/>
    <property type="evidence" value="ECO:0007669"/>
    <property type="project" value="TreeGrafter"/>
</dbReference>
<dbReference type="InterPro" id="IPR044876">
    <property type="entry name" value="HRDC_dom_sf"/>
</dbReference>
<dbReference type="AlphaFoldDB" id="A0A6J6GUL9"/>
<dbReference type="InterPro" id="IPR000212">
    <property type="entry name" value="DNA_helicase_UvrD/REP"/>
</dbReference>
<sequence>MAAEELLRAMDADQRAAVTCPETATVIHAGAGSGKTRVLTHRIAYRIATGSAAAERVLAITFTREAASEMRRRLLHLGVARNLQSVTVGTFHAIALALLRQRLSDLHKPMPAIINNRQQLLAAAIGDHPLASRAREILIEIDWAHARLIQPATFAQTASRLGRYAPAPHNEIATIYKKYEQLKLQRNVLDLDDLITRVIEAMRTDNAYAQAVRWRYRHLFVDEAQDMNPLQYELFDAIRGQRSDVFVVGDPMQAIYGWNGSDKKLFDELPDKLRGTTVLHLPNNYRCSPQILAAAKTVAAHADHKLNAKSMRPDSEPVIAKGFSDNESEAAGIATMLWSYASRGGANPWKMSAVLVRTNNQVEPIVDALVASGIPVRTSRPAPELTSAISDASQCTNRNSLMTWATDVFTESTSEIQRWVAEQLQLFLKLDHPGSVDGRTFASWMRTNPAEQQGPDGVEVLTFHSAKGREWDCVVVAGAEVGLLPHFSAISKEQQQEEVRLAYVALTRASHQLFITWSESRKGRTTGRSSLVAEISDSSRTIDHNEIPKRTARISSSGRKVSLEDQIKKWRSDRARVIRQLPNAVLADHELNLIALQKPTSIEDLGKIVGQITAKQIGPDLLSIIAKAGATVK</sequence>
<dbReference type="InterPro" id="IPR013986">
    <property type="entry name" value="DExx_box_DNA_helicase_dom_sf"/>
</dbReference>
<evidence type="ECO:0000256" key="7">
    <source>
        <dbReference type="ARBA" id="ARBA00034617"/>
    </source>
</evidence>
<dbReference type="Pfam" id="PF00580">
    <property type="entry name" value="UvrD-helicase"/>
    <property type="match status" value="1"/>
</dbReference>
<dbReference type="PROSITE" id="PS51198">
    <property type="entry name" value="UVRD_HELICASE_ATP_BIND"/>
    <property type="match status" value="1"/>
</dbReference>
<evidence type="ECO:0000256" key="2">
    <source>
        <dbReference type="ARBA" id="ARBA00022741"/>
    </source>
</evidence>
<dbReference type="Gene3D" id="1.10.10.160">
    <property type="match status" value="1"/>
</dbReference>
<organism evidence="12">
    <name type="scientific">freshwater metagenome</name>
    <dbReference type="NCBI Taxonomy" id="449393"/>
    <lineage>
        <taxon>unclassified sequences</taxon>
        <taxon>metagenomes</taxon>
        <taxon>ecological metagenomes</taxon>
    </lineage>
</organism>
<dbReference type="Gene3D" id="3.40.50.300">
    <property type="entry name" value="P-loop containing nucleotide triphosphate hydrolases"/>
    <property type="match status" value="3"/>
</dbReference>
<keyword evidence="5" id="KW-0067">ATP-binding</keyword>
<reference evidence="12" key="1">
    <citation type="submission" date="2020-05" db="EMBL/GenBank/DDBJ databases">
        <authorList>
            <person name="Chiriac C."/>
            <person name="Salcher M."/>
            <person name="Ghai R."/>
            <person name="Kavagutti S V."/>
        </authorList>
    </citation>
    <scope>NUCLEOTIDE SEQUENCE</scope>
</reference>
<evidence type="ECO:0000259" key="11">
    <source>
        <dbReference type="PROSITE" id="PS51198"/>
    </source>
</evidence>
<comment type="similarity">
    <text evidence="1">Belongs to the helicase family. UvrD subfamily.</text>
</comment>
<evidence type="ECO:0000256" key="6">
    <source>
        <dbReference type="ARBA" id="ARBA00023235"/>
    </source>
</evidence>
<dbReference type="PANTHER" id="PTHR11070">
    <property type="entry name" value="UVRD / RECB / PCRA DNA HELICASE FAMILY MEMBER"/>
    <property type="match status" value="1"/>
</dbReference>
<dbReference type="InterPro" id="IPR014016">
    <property type="entry name" value="UvrD-like_ATP-bd"/>
</dbReference>
<proteinExistence type="inferred from homology"/>
<dbReference type="GO" id="GO:0005524">
    <property type="term" value="F:ATP binding"/>
    <property type="evidence" value="ECO:0007669"/>
    <property type="project" value="UniProtKB-KW"/>
</dbReference>
<dbReference type="SUPFAM" id="SSF52540">
    <property type="entry name" value="P-loop containing nucleoside triphosphate hydrolases"/>
    <property type="match status" value="1"/>
</dbReference>
<dbReference type="EC" id="5.6.2.4" evidence="8"/>
<dbReference type="InterPro" id="IPR010997">
    <property type="entry name" value="HRDC-like_sf"/>
</dbReference>
<dbReference type="CDD" id="cd17932">
    <property type="entry name" value="DEXQc_UvrD"/>
    <property type="match status" value="1"/>
</dbReference>
<dbReference type="Pfam" id="PF13361">
    <property type="entry name" value="UvrD_C"/>
    <property type="match status" value="2"/>
</dbReference>
<evidence type="ECO:0000313" key="12">
    <source>
        <dbReference type="EMBL" id="CAB4602764.1"/>
    </source>
</evidence>
<accession>A0A6J6GUL9</accession>
<dbReference type="GO" id="GO:0043138">
    <property type="term" value="F:3'-5' DNA helicase activity"/>
    <property type="evidence" value="ECO:0007669"/>
    <property type="project" value="UniProtKB-EC"/>
</dbReference>
<dbReference type="InterPro" id="IPR014017">
    <property type="entry name" value="DNA_helicase_UvrD-like_C"/>
</dbReference>
<keyword evidence="6" id="KW-0413">Isomerase</keyword>
<dbReference type="EMBL" id="CAEZUN010000086">
    <property type="protein sequence ID" value="CAB4602764.1"/>
    <property type="molecule type" value="Genomic_DNA"/>
</dbReference>
<dbReference type="Gene3D" id="1.10.150.80">
    <property type="entry name" value="HRDC domain"/>
    <property type="match status" value="1"/>
</dbReference>
<dbReference type="GO" id="GO:0016787">
    <property type="term" value="F:hydrolase activity"/>
    <property type="evidence" value="ECO:0007669"/>
    <property type="project" value="UniProtKB-KW"/>
</dbReference>
<evidence type="ECO:0000256" key="9">
    <source>
        <dbReference type="ARBA" id="ARBA00048988"/>
    </source>
</evidence>
<evidence type="ECO:0000256" key="5">
    <source>
        <dbReference type="ARBA" id="ARBA00022840"/>
    </source>
</evidence>
<keyword evidence="2" id="KW-0547">Nucleotide-binding</keyword>
<evidence type="ECO:0000259" key="10">
    <source>
        <dbReference type="PROSITE" id="PS50967"/>
    </source>
</evidence>
<evidence type="ECO:0000256" key="1">
    <source>
        <dbReference type="ARBA" id="ARBA00009922"/>
    </source>
</evidence>
<evidence type="ECO:0000256" key="8">
    <source>
        <dbReference type="ARBA" id="ARBA00034808"/>
    </source>
</evidence>
<dbReference type="Pfam" id="PF00570">
    <property type="entry name" value="HRDC"/>
    <property type="match status" value="1"/>
</dbReference>
<protein>
    <recommendedName>
        <fullName evidence="8">DNA 3'-5' helicase</fullName>
        <ecNumber evidence="8">5.6.2.4</ecNumber>
    </recommendedName>
</protein>
<dbReference type="SUPFAM" id="SSF47819">
    <property type="entry name" value="HRDC-like"/>
    <property type="match status" value="1"/>
</dbReference>
<gene>
    <name evidence="12" type="ORF">UFOPK1826_00785</name>
</gene>
<comment type="catalytic activity">
    <reaction evidence="9">
        <text>ATP + H2O = ADP + phosphate + H(+)</text>
        <dbReference type="Rhea" id="RHEA:13065"/>
        <dbReference type="ChEBI" id="CHEBI:15377"/>
        <dbReference type="ChEBI" id="CHEBI:15378"/>
        <dbReference type="ChEBI" id="CHEBI:30616"/>
        <dbReference type="ChEBI" id="CHEBI:43474"/>
        <dbReference type="ChEBI" id="CHEBI:456216"/>
        <dbReference type="EC" id="5.6.2.4"/>
    </reaction>
</comment>
<evidence type="ECO:0000256" key="3">
    <source>
        <dbReference type="ARBA" id="ARBA00022801"/>
    </source>
</evidence>
<keyword evidence="4" id="KW-0347">Helicase</keyword>
<dbReference type="GO" id="GO:0033202">
    <property type="term" value="C:DNA helicase complex"/>
    <property type="evidence" value="ECO:0007669"/>
    <property type="project" value="TreeGrafter"/>
</dbReference>
<dbReference type="InterPro" id="IPR002121">
    <property type="entry name" value="HRDC_dom"/>
</dbReference>